<evidence type="ECO:0000313" key="3">
    <source>
        <dbReference type="Proteomes" id="UP001212997"/>
    </source>
</evidence>
<feature type="compositionally biased region" description="Low complexity" evidence="1">
    <location>
        <begin position="224"/>
        <end position="234"/>
    </location>
</feature>
<feature type="region of interest" description="Disordered" evidence="1">
    <location>
        <begin position="213"/>
        <end position="238"/>
    </location>
</feature>
<feature type="region of interest" description="Disordered" evidence="1">
    <location>
        <begin position="294"/>
        <end position="320"/>
    </location>
</feature>
<dbReference type="EMBL" id="JANAWD010000364">
    <property type="protein sequence ID" value="KAJ3480637.1"/>
    <property type="molecule type" value="Genomic_DNA"/>
</dbReference>
<feature type="region of interest" description="Disordered" evidence="1">
    <location>
        <begin position="154"/>
        <end position="177"/>
    </location>
</feature>
<feature type="compositionally biased region" description="Polar residues" evidence="1">
    <location>
        <begin position="83"/>
        <end position="95"/>
    </location>
</feature>
<feature type="compositionally biased region" description="Low complexity" evidence="1">
    <location>
        <begin position="159"/>
        <end position="168"/>
    </location>
</feature>
<proteinExistence type="predicted"/>
<name>A0AAD5YGH9_9APHY</name>
<feature type="region of interest" description="Disordered" evidence="1">
    <location>
        <begin position="1"/>
        <end position="42"/>
    </location>
</feature>
<reference evidence="2" key="1">
    <citation type="submission" date="2022-07" db="EMBL/GenBank/DDBJ databases">
        <title>Genome Sequence of Physisporinus lineatus.</title>
        <authorList>
            <person name="Buettner E."/>
        </authorList>
    </citation>
    <scope>NUCLEOTIDE SEQUENCE</scope>
    <source>
        <strain evidence="2">VT162</strain>
    </source>
</reference>
<feature type="compositionally biased region" description="Polar residues" evidence="1">
    <location>
        <begin position="296"/>
        <end position="307"/>
    </location>
</feature>
<organism evidence="2 3">
    <name type="scientific">Meripilus lineatus</name>
    <dbReference type="NCBI Taxonomy" id="2056292"/>
    <lineage>
        <taxon>Eukaryota</taxon>
        <taxon>Fungi</taxon>
        <taxon>Dikarya</taxon>
        <taxon>Basidiomycota</taxon>
        <taxon>Agaricomycotina</taxon>
        <taxon>Agaricomycetes</taxon>
        <taxon>Polyporales</taxon>
        <taxon>Meripilaceae</taxon>
        <taxon>Meripilus</taxon>
    </lineage>
</organism>
<feature type="region of interest" description="Disordered" evidence="1">
    <location>
        <begin position="74"/>
        <end position="121"/>
    </location>
</feature>
<feature type="compositionally biased region" description="Basic and acidic residues" evidence="1">
    <location>
        <begin position="309"/>
        <end position="320"/>
    </location>
</feature>
<comment type="caution">
    <text evidence="2">The sequence shown here is derived from an EMBL/GenBank/DDBJ whole genome shotgun (WGS) entry which is preliminary data.</text>
</comment>
<sequence>MSGVLDTKASDATLVDTTAKNNNNNSSSPLNSNSVTTTSASASEQIGTNYNHNQLSNLLPPHLEIDNITPASTFSASFDPHSNLPNSTESNTVEFTTPPAHPHSHPRATGVGHHPRESTASISTLNLQQAQEQWNQIVAESLAEIALQFEEASRRVGSQPLQLQPQDQDQGRGQGRAVPTDVSIHARLEGIEASQARFVQDLETVRLKLKGLADDNSSKGNGNGDLTTTTTGDTPSWKAKEKMREAFIGVEERFESADSVSVSGRVENLQRRTEGLESRMEVLEKSVEGILETIKLDSQQTRNQGTPNGKRETSRKLPRN</sequence>
<dbReference type="Proteomes" id="UP001212997">
    <property type="component" value="Unassembled WGS sequence"/>
</dbReference>
<evidence type="ECO:0000313" key="2">
    <source>
        <dbReference type="EMBL" id="KAJ3480637.1"/>
    </source>
</evidence>
<keyword evidence="3" id="KW-1185">Reference proteome</keyword>
<evidence type="ECO:0000256" key="1">
    <source>
        <dbReference type="SAM" id="MobiDB-lite"/>
    </source>
</evidence>
<gene>
    <name evidence="2" type="ORF">NLI96_g8206</name>
</gene>
<accession>A0AAD5YGH9</accession>
<protein>
    <submittedName>
        <fullName evidence="2">Uncharacterized protein</fullName>
    </submittedName>
</protein>
<dbReference type="AlphaFoldDB" id="A0AAD5YGH9"/>
<feature type="compositionally biased region" description="Low complexity" evidence="1">
    <location>
        <begin position="17"/>
        <end position="42"/>
    </location>
</feature>